<name>A0A2T0T111_9ACTN</name>
<evidence type="ECO:0000313" key="1">
    <source>
        <dbReference type="EMBL" id="PRY39339.1"/>
    </source>
</evidence>
<comment type="caution">
    <text evidence="1">The sequence shown here is derived from an EMBL/GenBank/DDBJ whole genome shotgun (WGS) entry which is preliminary data.</text>
</comment>
<organism evidence="1 2">
    <name type="scientific">Geodermatophilus tzadiensis</name>
    <dbReference type="NCBI Taxonomy" id="1137988"/>
    <lineage>
        <taxon>Bacteria</taxon>
        <taxon>Bacillati</taxon>
        <taxon>Actinomycetota</taxon>
        <taxon>Actinomycetes</taxon>
        <taxon>Geodermatophilales</taxon>
        <taxon>Geodermatophilaceae</taxon>
        <taxon>Geodermatophilus</taxon>
    </lineage>
</organism>
<evidence type="ECO:0000313" key="2">
    <source>
        <dbReference type="Proteomes" id="UP000239210"/>
    </source>
</evidence>
<dbReference type="AlphaFoldDB" id="A0A2T0T111"/>
<dbReference type="Proteomes" id="UP000239210">
    <property type="component" value="Unassembled WGS sequence"/>
</dbReference>
<dbReference type="RefSeq" id="WP_106281509.1">
    <property type="nucleotide sequence ID" value="NZ_PVTG01000021.1"/>
</dbReference>
<dbReference type="EMBL" id="PVTG01000021">
    <property type="protein sequence ID" value="PRY39339.1"/>
    <property type="molecule type" value="Genomic_DNA"/>
</dbReference>
<sequence length="450" mass="47571">MTALKDDRLAALARRGNVARFVSFSSGTQPALRHACTSAGEVGGDVEAAITAVLLESAGTVNVRSFRPDREKGCPFHYGLASAAEAAALVRSLAADGFFTIVNETVDVRDGGVSGVALGGIVEFAPDDTPRTVEKPGAASLPHDLAVRLLTAVYGFVPEIESADGERLEFSVHPGRVGHRRTHTLWWETEDVDPGTLTAAPSWPNRFSRHLGDKAYGLLMAHSLGLPVPRTTVVGRRVAPFTFGSATGTADHWTRTCPTEQAPGKFTTVPYWTDPFALLHAEDPDGTNIASVLSQEAVDARWSGATIPSGDDRPDHVEGVPGSGDAFMLGQQPPEAVPDDVVADVLAVAALARAVLGPVRLEWAHDGNTAWVVQAHVATHFFRGRGVLSPGDPQEWLDFNAADGLDELGTLITAARRRNAGIRVHGSVGLTSHVGDLLRKAGVPGRLAEA</sequence>
<reference evidence="1 2" key="1">
    <citation type="submission" date="2018-03" db="EMBL/GenBank/DDBJ databases">
        <title>Genomic Encyclopedia of Archaeal and Bacterial Type Strains, Phase II (KMG-II): from individual species to whole genera.</title>
        <authorList>
            <person name="Goeker M."/>
        </authorList>
    </citation>
    <scope>NUCLEOTIDE SEQUENCE [LARGE SCALE GENOMIC DNA]</scope>
    <source>
        <strain evidence="1 2">DSM 45416</strain>
    </source>
</reference>
<protein>
    <submittedName>
        <fullName evidence="1">Uncharacterized protein</fullName>
    </submittedName>
</protein>
<gene>
    <name evidence="1" type="ORF">LY71_1218</name>
</gene>
<accession>A0A2T0T111</accession>
<dbReference type="OrthoDB" id="7546248at2"/>
<keyword evidence="2" id="KW-1185">Reference proteome</keyword>
<proteinExistence type="predicted"/>